<evidence type="ECO:0000313" key="1">
    <source>
        <dbReference type="EMBL" id="GFO66090.1"/>
    </source>
</evidence>
<evidence type="ECO:0000313" key="2">
    <source>
        <dbReference type="Proteomes" id="UP000568888"/>
    </source>
</evidence>
<comment type="caution">
    <text evidence="1">The sequence shown here is derived from an EMBL/GenBank/DDBJ whole genome shotgun (WGS) entry which is preliminary data.</text>
</comment>
<dbReference type="Proteomes" id="UP000568888">
    <property type="component" value="Unassembled WGS sequence"/>
</dbReference>
<reference evidence="2" key="1">
    <citation type="submission" date="2020-06" db="EMBL/GenBank/DDBJ databases">
        <title>Draft genomic sequecing of Geomonas sp. Red736.</title>
        <authorList>
            <person name="Itoh H."/>
            <person name="Xu Z.X."/>
            <person name="Ushijima N."/>
            <person name="Masuda Y."/>
            <person name="Shiratori Y."/>
            <person name="Senoo K."/>
        </authorList>
    </citation>
    <scope>NUCLEOTIDE SEQUENCE [LARGE SCALE GENOMIC DNA]</scope>
    <source>
        <strain evidence="2">Red736</strain>
    </source>
</reference>
<gene>
    <name evidence="1" type="ORF">GMPD_40090</name>
</gene>
<dbReference type="AlphaFoldDB" id="A0A6V8N155"/>
<proteinExistence type="predicted"/>
<sequence>MPEGRVRAFFACYIPHPNPLPEGEGTWTSTLIPQEGEVGRGKFFPCPALPYFCLFARTDSLFAFHCSKAILTPFRTGSCDMSDRMCA</sequence>
<dbReference type="EMBL" id="BLXY01000016">
    <property type="protein sequence ID" value="GFO66090.1"/>
    <property type="molecule type" value="Genomic_DNA"/>
</dbReference>
<name>A0A6V8N155_9BACT</name>
<organism evidence="1 2">
    <name type="scientific">Geomonas paludis</name>
    <dbReference type="NCBI Taxonomy" id="2740185"/>
    <lineage>
        <taxon>Bacteria</taxon>
        <taxon>Pseudomonadati</taxon>
        <taxon>Thermodesulfobacteriota</taxon>
        <taxon>Desulfuromonadia</taxon>
        <taxon>Geobacterales</taxon>
        <taxon>Geobacteraceae</taxon>
        <taxon>Geomonas</taxon>
    </lineage>
</organism>
<accession>A0A6V8N155</accession>
<protein>
    <submittedName>
        <fullName evidence="1">Uncharacterized protein</fullName>
    </submittedName>
</protein>